<evidence type="ECO:0000313" key="1">
    <source>
        <dbReference type="EMBL" id="MBW0477936.1"/>
    </source>
</evidence>
<protein>
    <submittedName>
        <fullName evidence="1">Uncharacterized protein</fullName>
    </submittedName>
</protein>
<dbReference type="Proteomes" id="UP000765509">
    <property type="component" value="Unassembled WGS sequence"/>
</dbReference>
<reference evidence="1" key="1">
    <citation type="submission" date="2021-03" db="EMBL/GenBank/DDBJ databases">
        <title>Draft genome sequence of rust myrtle Austropuccinia psidii MF-1, a brazilian biotype.</title>
        <authorList>
            <person name="Quecine M.C."/>
            <person name="Pachon D.M.R."/>
            <person name="Bonatelli M.L."/>
            <person name="Correr F.H."/>
            <person name="Franceschini L.M."/>
            <person name="Leite T.F."/>
            <person name="Margarido G.R.A."/>
            <person name="Almeida C.A."/>
            <person name="Ferrarezi J.A."/>
            <person name="Labate C.A."/>
        </authorList>
    </citation>
    <scope>NUCLEOTIDE SEQUENCE</scope>
    <source>
        <strain evidence="1">MF-1</strain>
    </source>
</reference>
<dbReference type="EMBL" id="AVOT02004987">
    <property type="protein sequence ID" value="MBW0477936.1"/>
    <property type="molecule type" value="Genomic_DNA"/>
</dbReference>
<comment type="caution">
    <text evidence="1">The sequence shown here is derived from an EMBL/GenBank/DDBJ whole genome shotgun (WGS) entry which is preliminary data.</text>
</comment>
<name>A0A9Q3C806_9BASI</name>
<evidence type="ECO:0000313" key="2">
    <source>
        <dbReference type="Proteomes" id="UP000765509"/>
    </source>
</evidence>
<proteinExistence type="predicted"/>
<keyword evidence="2" id="KW-1185">Reference proteome</keyword>
<accession>A0A9Q3C806</accession>
<sequence>MSPVHLRNFGILRNQPEDSGGWQKIEGNHTHSPIHFSIQQKNKARVLEGYGSSSSAPPSAQRSFAMEHGHKRFNLPSHLEELGEIFQKICLREIPFKELMEITKGWNPTGISNSWRGGKPA</sequence>
<dbReference type="AlphaFoldDB" id="A0A9Q3C806"/>
<organism evidence="1 2">
    <name type="scientific">Austropuccinia psidii MF-1</name>
    <dbReference type="NCBI Taxonomy" id="1389203"/>
    <lineage>
        <taxon>Eukaryota</taxon>
        <taxon>Fungi</taxon>
        <taxon>Dikarya</taxon>
        <taxon>Basidiomycota</taxon>
        <taxon>Pucciniomycotina</taxon>
        <taxon>Pucciniomycetes</taxon>
        <taxon>Pucciniales</taxon>
        <taxon>Sphaerophragmiaceae</taxon>
        <taxon>Austropuccinia</taxon>
    </lineage>
</organism>
<gene>
    <name evidence="1" type="ORF">O181_017651</name>
</gene>